<gene>
    <name evidence="2" type="ORF">ACFFI0_26695</name>
</gene>
<accession>A0ABV6HSR7</accession>
<evidence type="ECO:0000313" key="2">
    <source>
        <dbReference type="EMBL" id="MFC0321932.1"/>
    </source>
</evidence>
<protein>
    <submittedName>
        <fullName evidence="2">Uncharacterized protein</fullName>
    </submittedName>
</protein>
<comment type="caution">
    <text evidence="2">The sequence shown here is derived from an EMBL/GenBank/DDBJ whole genome shotgun (WGS) entry which is preliminary data.</text>
</comment>
<organism evidence="2 3">
    <name type="scientific">Olivibacter oleidegradans</name>
    <dbReference type="NCBI Taxonomy" id="760123"/>
    <lineage>
        <taxon>Bacteria</taxon>
        <taxon>Pseudomonadati</taxon>
        <taxon>Bacteroidota</taxon>
        <taxon>Sphingobacteriia</taxon>
        <taxon>Sphingobacteriales</taxon>
        <taxon>Sphingobacteriaceae</taxon>
        <taxon>Olivibacter</taxon>
    </lineage>
</organism>
<reference evidence="2 3" key="1">
    <citation type="submission" date="2024-09" db="EMBL/GenBank/DDBJ databases">
        <authorList>
            <person name="Sun Q."/>
            <person name="Mori K."/>
        </authorList>
    </citation>
    <scope>NUCLEOTIDE SEQUENCE [LARGE SCALE GENOMIC DNA]</scope>
    <source>
        <strain evidence="2 3">CCM 7765</strain>
    </source>
</reference>
<dbReference type="Proteomes" id="UP001589774">
    <property type="component" value="Unassembled WGS sequence"/>
</dbReference>
<feature type="chain" id="PRO_5045612356" evidence="1">
    <location>
        <begin position="24"/>
        <end position="175"/>
    </location>
</feature>
<dbReference type="RefSeq" id="WP_130858530.1">
    <property type="nucleotide sequence ID" value="NZ_JBHLWO010000008.1"/>
</dbReference>
<dbReference type="EMBL" id="JBHLWO010000008">
    <property type="protein sequence ID" value="MFC0321932.1"/>
    <property type="molecule type" value="Genomic_DNA"/>
</dbReference>
<keyword evidence="1" id="KW-0732">Signal</keyword>
<keyword evidence="3" id="KW-1185">Reference proteome</keyword>
<evidence type="ECO:0000313" key="3">
    <source>
        <dbReference type="Proteomes" id="UP001589774"/>
    </source>
</evidence>
<proteinExistence type="predicted"/>
<sequence length="175" mass="20718">MKLNLLRFVFLSCLSMLTLTAQAQKIDKEFRSFYKGLQRNIETDRVEAITNIVHFPLQTIYWVDELNNLSEEEKRDGLLESEDFDRYRSVIFNEDVKRIIPRRQVEQVQQIDIESSGDYYKKLAELIDPGSTLLELYCQYGEYDTVGDNYFAFVFGKVNGEYRILAYYTDTRVKE</sequence>
<name>A0ABV6HSR7_9SPHI</name>
<evidence type="ECO:0000256" key="1">
    <source>
        <dbReference type="SAM" id="SignalP"/>
    </source>
</evidence>
<feature type="signal peptide" evidence="1">
    <location>
        <begin position="1"/>
        <end position="23"/>
    </location>
</feature>